<feature type="domain" description="Cullin N-terminal" evidence="3">
    <location>
        <begin position="34"/>
        <end position="372"/>
    </location>
</feature>
<comment type="caution">
    <text evidence="4">The sequence shown here is derived from an EMBL/GenBank/DDBJ whole genome shotgun (WGS) entry which is preliminary data.</text>
</comment>
<evidence type="ECO:0000313" key="4">
    <source>
        <dbReference type="EMBL" id="CAB3382542.1"/>
    </source>
</evidence>
<feature type="region of interest" description="Disordered" evidence="2">
    <location>
        <begin position="1"/>
        <end position="24"/>
    </location>
</feature>
<dbReference type="GO" id="GO:0031625">
    <property type="term" value="F:ubiquitin protein ligase binding"/>
    <property type="evidence" value="ECO:0007669"/>
    <property type="project" value="InterPro"/>
</dbReference>
<comment type="similarity">
    <text evidence="1">Belongs to the cullin family.</text>
</comment>
<dbReference type="InterPro" id="IPR001373">
    <property type="entry name" value="Cullin_N"/>
</dbReference>
<keyword evidence="5" id="KW-1185">Reference proteome</keyword>
<accession>A0A8S1DWQ9</accession>
<gene>
    <name evidence="4" type="ORF">CLODIP_2_CD09484</name>
</gene>
<evidence type="ECO:0000313" key="5">
    <source>
        <dbReference type="Proteomes" id="UP000494165"/>
    </source>
</evidence>
<evidence type="ECO:0000259" key="3">
    <source>
        <dbReference type="Pfam" id="PF00888"/>
    </source>
</evidence>
<organism evidence="4 5">
    <name type="scientific">Cloeon dipterum</name>
    <dbReference type="NCBI Taxonomy" id="197152"/>
    <lineage>
        <taxon>Eukaryota</taxon>
        <taxon>Metazoa</taxon>
        <taxon>Ecdysozoa</taxon>
        <taxon>Arthropoda</taxon>
        <taxon>Hexapoda</taxon>
        <taxon>Insecta</taxon>
        <taxon>Pterygota</taxon>
        <taxon>Palaeoptera</taxon>
        <taxon>Ephemeroptera</taxon>
        <taxon>Pisciforma</taxon>
        <taxon>Baetidae</taxon>
        <taxon>Cloeon</taxon>
    </lineage>
</organism>
<dbReference type="SUPFAM" id="SSF74788">
    <property type="entry name" value="Cullin repeat-like"/>
    <property type="match status" value="1"/>
</dbReference>
<proteinExistence type="inferred from homology"/>
<dbReference type="Proteomes" id="UP000494165">
    <property type="component" value="Unassembled WGS sequence"/>
</dbReference>
<dbReference type="Pfam" id="PF00888">
    <property type="entry name" value="Cullin"/>
    <property type="match status" value="1"/>
</dbReference>
<name>A0A8S1DWQ9_9INSE</name>
<dbReference type="InterPro" id="IPR016159">
    <property type="entry name" value="Cullin_repeat-like_dom_sf"/>
</dbReference>
<sequence length="466" mass="54915">MNEMESNMETIDDDQNQNPTLTGGKGKIDIDDCWKNIERVAYKTLNRENQDQFIWRETIRSVYDLSKTYEVRELIHEINPMIESIINDHVKVINQKLSHENLLENYCIAWRDYKVTTNELQMLFLHLNSWILTENKINPHLVCTSGYNKKFPDLEDMTNSAWKKHMLEPHSREITSLLWNAIHKKEIEVAVAQEVLQSVEQVDAVDLFEKLFFEKLGVYYNSKSTEWFKGLNASKFIEIVLQKLENEVELFQKFLSKRSVDKMRSIFIEKATKENMDKMMMECQKMIKENRKDELKKMYTILKLHPAECKSYDLLPATLRILVLNEALASSCLNMEEFEANLLRIYRTYRDLIREVFSDDPFCTGGLQKALEYNPIKDRCDGIRVLEKCMKESCSTENSTTASALKSSNLKYLLPNLNVLFKNKLNLPFMKRNKFPNLKHTILHEDEEFQQKKRQLSNSPDKMDLN</sequence>
<evidence type="ECO:0000256" key="1">
    <source>
        <dbReference type="ARBA" id="ARBA00006019"/>
    </source>
</evidence>
<evidence type="ECO:0000256" key="2">
    <source>
        <dbReference type="SAM" id="MobiDB-lite"/>
    </source>
</evidence>
<dbReference type="AlphaFoldDB" id="A0A8S1DWQ9"/>
<dbReference type="GO" id="GO:0006511">
    <property type="term" value="P:ubiquitin-dependent protein catabolic process"/>
    <property type="evidence" value="ECO:0007669"/>
    <property type="project" value="InterPro"/>
</dbReference>
<dbReference type="EMBL" id="CADEPI010000275">
    <property type="protein sequence ID" value="CAB3382542.1"/>
    <property type="molecule type" value="Genomic_DNA"/>
</dbReference>
<protein>
    <recommendedName>
        <fullName evidence="3">Cullin N-terminal domain-containing protein</fullName>
    </recommendedName>
</protein>
<reference evidence="4 5" key="1">
    <citation type="submission" date="2020-04" db="EMBL/GenBank/DDBJ databases">
        <authorList>
            <person name="Alioto T."/>
            <person name="Alioto T."/>
            <person name="Gomez Garrido J."/>
        </authorList>
    </citation>
    <scope>NUCLEOTIDE SEQUENCE [LARGE SCALE GENOMIC DNA]</scope>
</reference>
<dbReference type="Gene3D" id="1.20.1310.10">
    <property type="entry name" value="Cullin Repeats"/>
    <property type="match status" value="3"/>
</dbReference>